<sequence length="99" mass="10713">MSNARHFKPTVAPEVAALGDYMTKKGLEPEGAEAHLVSCSVRWFMGDLGITGNGAFAASLRKAFVSQALFILAEHDNMREKFDNLKPDAEAGVSSDENQ</sequence>
<dbReference type="AlphaFoldDB" id="A0A921GGM6"/>
<evidence type="ECO:0000313" key="1">
    <source>
        <dbReference type="EMBL" id="HJF45921.1"/>
    </source>
</evidence>
<comment type="caution">
    <text evidence="1">The sequence shown here is derived from an EMBL/GenBank/DDBJ whole genome shotgun (WGS) entry which is preliminary data.</text>
</comment>
<proteinExistence type="predicted"/>
<reference evidence="1" key="2">
    <citation type="submission" date="2021-09" db="EMBL/GenBank/DDBJ databases">
        <authorList>
            <person name="Gilroy R."/>
        </authorList>
    </citation>
    <scope>NUCLEOTIDE SEQUENCE</scope>
    <source>
        <strain evidence="1">CHK124-7917</strain>
    </source>
</reference>
<accession>A0A921GGM6</accession>
<dbReference type="EMBL" id="DYWQ01000141">
    <property type="protein sequence ID" value="HJF45921.1"/>
    <property type="molecule type" value="Genomic_DNA"/>
</dbReference>
<evidence type="ECO:0000313" key="2">
    <source>
        <dbReference type="Proteomes" id="UP000697330"/>
    </source>
</evidence>
<gene>
    <name evidence="1" type="ORF">K8U72_09100</name>
</gene>
<reference evidence="1" key="1">
    <citation type="journal article" date="2021" name="PeerJ">
        <title>Extensive microbial diversity within the chicken gut microbiome revealed by metagenomics and culture.</title>
        <authorList>
            <person name="Gilroy R."/>
            <person name="Ravi A."/>
            <person name="Getino M."/>
            <person name="Pursley I."/>
            <person name="Horton D.L."/>
            <person name="Alikhan N.F."/>
            <person name="Baker D."/>
            <person name="Gharbi K."/>
            <person name="Hall N."/>
            <person name="Watson M."/>
            <person name="Adriaenssens E.M."/>
            <person name="Foster-Nyarko E."/>
            <person name="Jarju S."/>
            <person name="Secka A."/>
            <person name="Antonio M."/>
            <person name="Oren A."/>
            <person name="Chaudhuri R.R."/>
            <person name="La Ragione R."/>
            <person name="Hildebrand F."/>
            <person name="Pallen M.J."/>
        </authorList>
    </citation>
    <scope>NUCLEOTIDE SEQUENCE</scope>
    <source>
        <strain evidence="1">CHK124-7917</strain>
    </source>
</reference>
<protein>
    <submittedName>
        <fullName evidence="1">Uncharacterized protein</fullName>
    </submittedName>
</protein>
<dbReference type="Proteomes" id="UP000697330">
    <property type="component" value="Unassembled WGS sequence"/>
</dbReference>
<name>A0A921GGM6_9ACTN</name>
<dbReference type="RefSeq" id="WP_274959571.1">
    <property type="nucleotide sequence ID" value="NZ_DYWQ01000141.1"/>
</dbReference>
<organism evidence="1 2">
    <name type="scientific">Thermophilibacter provencensis</name>
    <dbReference type="NCBI Taxonomy" id="1852386"/>
    <lineage>
        <taxon>Bacteria</taxon>
        <taxon>Bacillati</taxon>
        <taxon>Actinomycetota</taxon>
        <taxon>Coriobacteriia</taxon>
        <taxon>Coriobacteriales</taxon>
        <taxon>Atopobiaceae</taxon>
        <taxon>Thermophilibacter</taxon>
    </lineage>
</organism>